<feature type="region of interest" description="Disordered" evidence="2">
    <location>
        <begin position="284"/>
        <end position="414"/>
    </location>
</feature>
<dbReference type="CDD" id="cd23307">
    <property type="entry name" value="beta-trefoil_FGF8-like"/>
    <property type="match status" value="1"/>
</dbReference>
<accession>A0A1W2VN86</accession>
<evidence type="ECO:0000313" key="4">
    <source>
        <dbReference type="EMBL" id="BAC22068.1"/>
    </source>
</evidence>
<dbReference type="PANTHER" id="PTHR11486">
    <property type="entry name" value="FIBROBLAST GROWTH FACTOR"/>
    <property type="match status" value="1"/>
</dbReference>
<dbReference type="InterPro" id="IPR002209">
    <property type="entry name" value="Fibroblast_GF_fam"/>
</dbReference>
<keyword evidence="3" id="KW-0812">Transmembrane</keyword>
<comment type="similarity">
    <text evidence="1">Belongs to the heparin-binding growth factors family.</text>
</comment>
<feature type="compositionally biased region" description="Low complexity" evidence="2">
    <location>
        <begin position="343"/>
        <end position="355"/>
    </location>
</feature>
<evidence type="ECO:0000256" key="1">
    <source>
        <dbReference type="ARBA" id="ARBA00007936"/>
    </source>
</evidence>
<dbReference type="Pfam" id="PF00167">
    <property type="entry name" value="FGF"/>
    <property type="match status" value="1"/>
</dbReference>
<feature type="transmembrane region" description="Helical" evidence="3">
    <location>
        <begin position="12"/>
        <end position="30"/>
    </location>
</feature>
<dbReference type="Gene3D" id="2.80.10.50">
    <property type="match status" value="1"/>
</dbReference>
<evidence type="ECO:0000256" key="2">
    <source>
        <dbReference type="SAM" id="MobiDB-lite"/>
    </source>
</evidence>
<organism evidence="4">
    <name type="scientific">Ciona intestinalis</name>
    <name type="common">Transparent sea squirt</name>
    <name type="synonym">Ascidia intestinalis</name>
    <dbReference type="NCBI Taxonomy" id="7719"/>
    <lineage>
        <taxon>Eukaryota</taxon>
        <taxon>Metazoa</taxon>
        <taxon>Chordata</taxon>
        <taxon>Tunicata</taxon>
        <taxon>Ascidiacea</taxon>
        <taxon>Phlebobranchia</taxon>
        <taxon>Cionidae</taxon>
        <taxon>Ciona</taxon>
    </lineage>
</organism>
<evidence type="ECO:0000256" key="3">
    <source>
        <dbReference type="SAM" id="Phobius"/>
    </source>
</evidence>
<dbReference type="SUPFAM" id="SSF50353">
    <property type="entry name" value="Cytokine"/>
    <property type="match status" value="1"/>
</dbReference>
<name>Q8I6J5_CIOIN</name>
<accession>Q8I6J5</accession>
<feature type="compositionally biased region" description="Basic residues" evidence="2">
    <location>
        <begin position="301"/>
        <end position="330"/>
    </location>
</feature>
<sequence>MRPSICKDIYANLYRFLLGIIVLGDIASGIPPNYIRDYIKSEIFQENVSQSSSTRRYCEIYSKRTSNHIRILGKKVDGRGRRGSNHAKLIIHSKGLWGRIMIQGVQTERFLCMNKRGRLVGKNYRKAINDPKCLFFEEMLENYFDAFSNSKFRDWHIGFHSNGRPKRGPHTKEIGTDEMFIKKCTASSGMVPNPTAASNEKYKWIIGEFERDVKRHNKKKKRAPLSVLRPNYSVTRDSSTADEVMLADSSRTLSTLPPYVQAEIERRRSLYPVLRQQRRLDVTIPPAGGTVSAMDPLYSSPKHRKLPRRNKPRRSRQNRKRKHRRHKSKWRSTVPTDIVDSDFQPTTGTFTTPFPINSVSEPEAGFIRTPTTAPGLHRQRSRSGRRRPKQRRRTKKVRGRKQKTGRRNRKRANT</sequence>
<feature type="compositionally biased region" description="Basic residues" evidence="2">
    <location>
        <begin position="377"/>
        <end position="414"/>
    </location>
</feature>
<keyword evidence="3" id="KW-0472">Membrane</keyword>
<dbReference type="EMBL" id="AB086096">
    <property type="protein sequence ID" value="BAC22068.1"/>
    <property type="molecule type" value="mRNA"/>
</dbReference>
<reference evidence="4" key="2">
    <citation type="journal article" date="2002" name="Mech. Dev.">
        <title>Region specific gene expressions in the central nervous system of the ascidian embryo.</title>
        <authorList>
            <person name="Imai K.S."/>
            <person name="Satoh N."/>
            <person name="Satou Y."/>
        </authorList>
    </citation>
    <scope>NUCLEOTIDE SEQUENCE</scope>
</reference>
<dbReference type="KEGG" id="cin:445650"/>
<dbReference type="SMART" id="SM00442">
    <property type="entry name" value="FGF"/>
    <property type="match status" value="1"/>
</dbReference>
<dbReference type="OrthoDB" id="5988014at2759"/>
<dbReference type="AlphaFoldDB" id="Q8I6J5"/>
<keyword evidence="3" id="KW-1133">Transmembrane helix</keyword>
<proteinExistence type="evidence at transcript level"/>
<dbReference type="InterPro" id="IPR008996">
    <property type="entry name" value="IL1/FGF"/>
</dbReference>
<protein>
    <submittedName>
        <fullName evidence="4">Fibroblast growth factor 8/17/18</fullName>
    </submittedName>
</protein>
<reference evidence="4" key="1">
    <citation type="journal article" date="2002" name="Dev. Genes Evol.">
        <title>Fgf genes in the basal chordate Ciona intestinalis.</title>
        <authorList>
            <person name="Satou Y."/>
            <person name="Imai K.S."/>
            <person name="Satoh N."/>
        </authorList>
    </citation>
    <scope>NUCLEOTIDE SEQUENCE</scope>
</reference>
<dbReference type="PRINTS" id="PR00262">
    <property type="entry name" value="IL1HBGF"/>
</dbReference>
<dbReference type="SMR" id="Q8I6J5"/>
<gene>
    <name evidence="4" type="primary">17</name>
    <name evidence="4" type="synonym">18</name>
    <name evidence="4" type="synonym">Ci-Fgf8</name>
</gene>
<dbReference type="GO" id="GO:0008083">
    <property type="term" value="F:growth factor activity"/>
    <property type="evidence" value="ECO:0007669"/>
    <property type="project" value="InterPro"/>
</dbReference>